<organism evidence="1 2">
    <name type="scientific">Catharanthus roseus</name>
    <name type="common">Madagascar periwinkle</name>
    <name type="synonym">Vinca rosea</name>
    <dbReference type="NCBI Taxonomy" id="4058"/>
    <lineage>
        <taxon>Eukaryota</taxon>
        <taxon>Viridiplantae</taxon>
        <taxon>Streptophyta</taxon>
        <taxon>Embryophyta</taxon>
        <taxon>Tracheophyta</taxon>
        <taxon>Spermatophyta</taxon>
        <taxon>Magnoliopsida</taxon>
        <taxon>eudicotyledons</taxon>
        <taxon>Gunneridae</taxon>
        <taxon>Pentapetalae</taxon>
        <taxon>asterids</taxon>
        <taxon>lamiids</taxon>
        <taxon>Gentianales</taxon>
        <taxon>Apocynaceae</taxon>
        <taxon>Rauvolfioideae</taxon>
        <taxon>Vinceae</taxon>
        <taxon>Catharanthinae</taxon>
        <taxon>Catharanthus</taxon>
    </lineage>
</organism>
<reference evidence="2" key="1">
    <citation type="journal article" date="2023" name="Nat. Plants">
        <title>Single-cell RNA sequencing provides a high-resolution roadmap for understanding the multicellular compartmentation of specialized metabolism.</title>
        <authorList>
            <person name="Sun S."/>
            <person name="Shen X."/>
            <person name="Li Y."/>
            <person name="Li Y."/>
            <person name="Wang S."/>
            <person name="Li R."/>
            <person name="Zhang H."/>
            <person name="Shen G."/>
            <person name="Guo B."/>
            <person name="Wei J."/>
            <person name="Xu J."/>
            <person name="St-Pierre B."/>
            <person name="Chen S."/>
            <person name="Sun C."/>
        </authorList>
    </citation>
    <scope>NUCLEOTIDE SEQUENCE [LARGE SCALE GENOMIC DNA]</scope>
</reference>
<protein>
    <submittedName>
        <fullName evidence="1">Uncharacterized protein</fullName>
    </submittedName>
</protein>
<comment type="caution">
    <text evidence="1">The sequence shown here is derived from an EMBL/GenBank/DDBJ whole genome shotgun (WGS) entry which is preliminary data.</text>
</comment>
<evidence type="ECO:0000313" key="1">
    <source>
        <dbReference type="EMBL" id="KAI5649697.1"/>
    </source>
</evidence>
<keyword evidence="2" id="KW-1185">Reference proteome</keyword>
<dbReference type="Proteomes" id="UP001060085">
    <property type="component" value="Linkage Group LG08"/>
</dbReference>
<gene>
    <name evidence="1" type="ORF">M9H77_35702</name>
</gene>
<accession>A0ACB9ZU01</accession>
<sequence length="128" mass="14441">MGPGEQIDDFIESGTIRLLDWNDAMTDIQLDTQDRWEISRCSKEYTCLVQEHVVNDRHVCLISDRDKGILSFIGFVYATFGQISTSPFTNNELKSLIWLAGTEMVGIPFVQVEKLPPIFGNVLTSALE</sequence>
<evidence type="ECO:0000313" key="2">
    <source>
        <dbReference type="Proteomes" id="UP001060085"/>
    </source>
</evidence>
<proteinExistence type="predicted"/>
<dbReference type="EMBL" id="CM044708">
    <property type="protein sequence ID" value="KAI5649697.1"/>
    <property type="molecule type" value="Genomic_DNA"/>
</dbReference>
<name>A0ACB9ZU01_CATRO</name>